<proteinExistence type="predicted"/>
<evidence type="ECO:0008006" key="3">
    <source>
        <dbReference type="Google" id="ProtNLM"/>
    </source>
</evidence>
<dbReference type="Proteomes" id="UP000494106">
    <property type="component" value="Unassembled WGS sequence"/>
</dbReference>
<name>A0A8S0YT99_ARCPL</name>
<dbReference type="AlphaFoldDB" id="A0A8S0YT99"/>
<reference evidence="1 2" key="1">
    <citation type="submission" date="2020-04" db="EMBL/GenBank/DDBJ databases">
        <authorList>
            <person name="Wallbank WR R."/>
            <person name="Pardo Diaz C."/>
            <person name="Kozak K."/>
            <person name="Martin S."/>
            <person name="Jiggins C."/>
            <person name="Moest M."/>
            <person name="Warren A I."/>
            <person name="Byers J.R.P. K."/>
            <person name="Montejo-Kovacevich G."/>
            <person name="Yen C E."/>
        </authorList>
    </citation>
    <scope>NUCLEOTIDE SEQUENCE [LARGE SCALE GENOMIC DNA]</scope>
</reference>
<gene>
    <name evidence="1" type="ORF">APLA_LOCUS1375</name>
</gene>
<comment type="caution">
    <text evidence="1">The sequence shown here is derived from an EMBL/GenBank/DDBJ whole genome shotgun (WGS) entry which is preliminary data.</text>
</comment>
<accession>A0A8S0YT99</accession>
<dbReference type="OrthoDB" id="7263054at2759"/>
<sequence length="110" mass="13021">MMVLSAAGHYVNASYPRPWKVLYYPKRTMFRKADLIDKGCIVFLNDCPKVYKQLIICARHYDGVYKTFNNYCEMEYENCNGWRSKSFTLENLEMLATVDNFTVEYRTGQE</sequence>
<dbReference type="EMBL" id="CADEBC010000123">
    <property type="protein sequence ID" value="CAB3222947.1"/>
    <property type="molecule type" value="Genomic_DNA"/>
</dbReference>
<organism evidence="1 2">
    <name type="scientific">Arctia plantaginis</name>
    <name type="common">Wood tiger moth</name>
    <name type="synonym">Phalaena plantaginis</name>
    <dbReference type="NCBI Taxonomy" id="874455"/>
    <lineage>
        <taxon>Eukaryota</taxon>
        <taxon>Metazoa</taxon>
        <taxon>Ecdysozoa</taxon>
        <taxon>Arthropoda</taxon>
        <taxon>Hexapoda</taxon>
        <taxon>Insecta</taxon>
        <taxon>Pterygota</taxon>
        <taxon>Neoptera</taxon>
        <taxon>Endopterygota</taxon>
        <taxon>Lepidoptera</taxon>
        <taxon>Glossata</taxon>
        <taxon>Ditrysia</taxon>
        <taxon>Noctuoidea</taxon>
        <taxon>Erebidae</taxon>
        <taxon>Arctiinae</taxon>
        <taxon>Arctia</taxon>
    </lineage>
</organism>
<evidence type="ECO:0000313" key="2">
    <source>
        <dbReference type="Proteomes" id="UP000494106"/>
    </source>
</evidence>
<evidence type="ECO:0000313" key="1">
    <source>
        <dbReference type="EMBL" id="CAB3222947.1"/>
    </source>
</evidence>
<protein>
    <recommendedName>
        <fullName evidence="3">Kazal-like domain-containing protein</fullName>
    </recommendedName>
</protein>
<dbReference type="Gene3D" id="3.30.60.30">
    <property type="match status" value="1"/>
</dbReference>
<keyword evidence="2" id="KW-1185">Reference proteome</keyword>